<gene>
    <name evidence="2" type="ORF">BIV23_31305</name>
</gene>
<keyword evidence="3" id="KW-1185">Reference proteome</keyword>
<dbReference type="EMBL" id="MLYO01000058">
    <property type="protein sequence ID" value="OIJ97379.1"/>
    <property type="molecule type" value="Genomic_DNA"/>
</dbReference>
<dbReference type="OrthoDB" id="4800194at2"/>
<name>A0A1S2PU86_9ACTN</name>
<dbReference type="AlphaFoldDB" id="A0A1S2PU86"/>
<sequence length="344" mass="35555">MWCRHTGPRTPVRTGPTRAVRLSVVTAALVVVLTACGGHGQAGALPSGTATPPPGTDVGALHLPIETYLLAPRLSVVHDRLRNVLIHACMRGFGLPYPAPPAATRATDRAAMDAYTVMYRRYGVTDARSVRTWGYHAPRLEVRATRASAPVRLGDLPAAARRVLLGTDPASGVSVAGRTAQNGRPIPPGGCVGAADRRLAPSGSDSATRGPQGPQGPQSGPGGLVAAIKSDSFAASAADPRVTGVFSNWSSCMQAAGYRVSDPVHATGALASVTAAKPDTGEIAQAQADVACKTRTNVVGVWFAVESDYQNAAIHKNAKALAVVKAELTRQTDVINSLAERNGA</sequence>
<evidence type="ECO:0000313" key="3">
    <source>
        <dbReference type="Proteomes" id="UP000179642"/>
    </source>
</evidence>
<feature type="region of interest" description="Disordered" evidence="1">
    <location>
        <begin position="171"/>
        <end position="225"/>
    </location>
</feature>
<accession>A0A1S2PU86</accession>
<reference evidence="2 3" key="1">
    <citation type="submission" date="2016-10" db="EMBL/GenBank/DDBJ databases">
        <title>Genome sequence of Streptomyces sp. MUSC 1.</title>
        <authorList>
            <person name="Lee L.-H."/>
            <person name="Ser H.-L."/>
            <person name="Law J.W.-F."/>
        </authorList>
    </citation>
    <scope>NUCLEOTIDE SEQUENCE [LARGE SCALE GENOMIC DNA]</scope>
    <source>
        <strain evidence="2 3">MUSC 1</strain>
    </source>
</reference>
<dbReference type="Proteomes" id="UP000179642">
    <property type="component" value="Unassembled WGS sequence"/>
</dbReference>
<evidence type="ECO:0000313" key="2">
    <source>
        <dbReference type="EMBL" id="OIJ97379.1"/>
    </source>
</evidence>
<comment type="caution">
    <text evidence="2">The sequence shown here is derived from an EMBL/GenBank/DDBJ whole genome shotgun (WGS) entry which is preliminary data.</text>
</comment>
<organism evidence="2 3">
    <name type="scientific">Streptomyces monashensis</name>
    <dbReference type="NCBI Taxonomy" id="1678012"/>
    <lineage>
        <taxon>Bacteria</taxon>
        <taxon>Bacillati</taxon>
        <taxon>Actinomycetota</taxon>
        <taxon>Actinomycetes</taxon>
        <taxon>Kitasatosporales</taxon>
        <taxon>Streptomycetaceae</taxon>
        <taxon>Streptomyces</taxon>
    </lineage>
</organism>
<protein>
    <submittedName>
        <fullName evidence="2">Uncharacterized protein</fullName>
    </submittedName>
</protein>
<proteinExistence type="predicted"/>
<evidence type="ECO:0000256" key="1">
    <source>
        <dbReference type="SAM" id="MobiDB-lite"/>
    </source>
</evidence>